<evidence type="ECO:0000313" key="2">
    <source>
        <dbReference type="Proteomes" id="UP001501455"/>
    </source>
</evidence>
<reference evidence="2" key="1">
    <citation type="journal article" date="2019" name="Int. J. Syst. Evol. Microbiol.">
        <title>The Global Catalogue of Microorganisms (GCM) 10K type strain sequencing project: providing services to taxonomists for standard genome sequencing and annotation.</title>
        <authorList>
            <consortium name="The Broad Institute Genomics Platform"/>
            <consortium name="The Broad Institute Genome Sequencing Center for Infectious Disease"/>
            <person name="Wu L."/>
            <person name="Ma J."/>
        </authorList>
    </citation>
    <scope>NUCLEOTIDE SEQUENCE [LARGE SCALE GENOMIC DNA]</scope>
    <source>
        <strain evidence="2">JCM 4816</strain>
    </source>
</reference>
<proteinExistence type="predicted"/>
<gene>
    <name evidence="1" type="ORF">GCM10019016_070180</name>
</gene>
<dbReference type="Proteomes" id="UP001501455">
    <property type="component" value="Unassembled WGS sequence"/>
</dbReference>
<organism evidence="1 2">
    <name type="scientific">Streptomyces prasinosporus</name>
    <dbReference type="NCBI Taxonomy" id="68256"/>
    <lineage>
        <taxon>Bacteria</taxon>
        <taxon>Bacillati</taxon>
        <taxon>Actinomycetota</taxon>
        <taxon>Actinomycetes</taxon>
        <taxon>Kitasatosporales</taxon>
        <taxon>Streptomycetaceae</taxon>
        <taxon>Streptomyces</taxon>
        <taxon>Streptomyces albogriseolus group</taxon>
    </lineage>
</organism>
<protein>
    <submittedName>
        <fullName evidence="1">Uncharacterized protein</fullName>
    </submittedName>
</protein>
<accession>A0ABP6TYV0</accession>
<sequence length="152" mass="15951">MKLLAEVTVVKTERAAAVRPSPSSALAAIRYFVPRSNCSFGFQTRPSAETDPATASPVPATVILTSVSRPPLTFTPVVLMDAPVEPSFAEMAIFATDVFAEPLPPLPSSFPPAFAPPPHAVRVKAPTTRAAQATSARRAAMSGVVTGCSRFE</sequence>
<dbReference type="EMBL" id="BAAAXF010000048">
    <property type="protein sequence ID" value="GAA3499913.1"/>
    <property type="molecule type" value="Genomic_DNA"/>
</dbReference>
<comment type="caution">
    <text evidence="1">The sequence shown here is derived from an EMBL/GenBank/DDBJ whole genome shotgun (WGS) entry which is preliminary data.</text>
</comment>
<keyword evidence="2" id="KW-1185">Reference proteome</keyword>
<name>A0ABP6TYV0_9ACTN</name>
<evidence type="ECO:0000313" key="1">
    <source>
        <dbReference type="EMBL" id="GAA3499913.1"/>
    </source>
</evidence>